<evidence type="ECO:0000256" key="1">
    <source>
        <dbReference type="ARBA" id="ARBA00010641"/>
    </source>
</evidence>
<dbReference type="InterPro" id="IPR007627">
    <property type="entry name" value="RNA_pol_sigma70_r2"/>
</dbReference>
<keyword evidence="2" id="KW-0805">Transcription regulation</keyword>
<keyword evidence="4" id="KW-0238">DNA-binding</keyword>
<evidence type="ECO:0000256" key="3">
    <source>
        <dbReference type="ARBA" id="ARBA00023082"/>
    </source>
</evidence>
<sequence length="228" mass="24729">MAGEPQKGVVPRPRADEERYAPREDVHLPRGADPSEVESGELVRRARLGDGAAWGLLVDRHAPLLWAIARSCGLDDADCGDVVQTAWLRLVERIDTIQDPQAVPHWLAVTARREAVALARRRGREAPADPLCFTDVIGGRPRSPMVGGGDLGVRRPACSPEEAALAREQVGRVGEALRALPRRCQDLLRMLALATSYNELAAALDLPVGSIGSARARCLAHLRRRLAT</sequence>
<evidence type="ECO:0000256" key="5">
    <source>
        <dbReference type="ARBA" id="ARBA00023163"/>
    </source>
</evidence>
<dbReference type="SUPFAM" id="SSF88659">
    <property type="entry name" value="Sigma3 and sigma4 domains of RNA polymerase sigma factors"/>
    <property type="match status" value="1"/>
</dbReference>
<keyword evidence="9" id="KW-1185">Reference proteome</keyword>
<organism evidence="8 9">
    <name type="scientific">Actinomadura logoneensis</name>
    <dbReference type="NCBI Taxonomy" id="2293572"/>
    <lineage>
        <taxon>Bacteria</taxon>
        <taxon>Bacillati</taxon>
        <taxon>Actinomycetota</taxon>
        <taxon>Actinomycetes</taxon>
        <taxon>Streptosporangiales</taxon>
        <taxon>Thermomonosporaceae</taxon>
        <taxon>Actinomadura</taxon>
    </lineage>
</organism>
<dbReference type="Gene3D" id="1.10.10.10">
    <property type="entry name" value="Winged helix-like DNA-binding domain superfamily/Winged helix DNA-binding domain"/>
    <property type="match status" value="1"/>
</dbReference>
<evidence type="ECO:0000313" key="9">
    <source>
        <dbReference type="Proteomes" id="UP000261811"/>
    </source>
</evidence>
<feature type="compositionally biased region" description="Basic and acidic residues" evidence="6">
    <location>
        <begin position="13"/>
        <end position="30"/>
    </location>
</feature>
<accession>A0A372JMA8</accession>
<name>A0A372JMA8_9ACTN</name>
<evidence type="ECO:0000256" key="2">
    <source>
        <dbReference type="ARBA" id="ARBA00023015"/>
    </source>
</evidence>
<dbReference type="EMBL" id="QURH01000247">
    <property type="protein sequence ID" value="RFU40966.1"/>
    <property type="molecule type" value="Genomic_DNA"/>
</dbReference>
<dbReference type="PANTHER" id="PTHR43133:SF8">
    <property type="entry name" value="RNA POLYMERASE SIGMA FACTOR HI_1459-RELATED"/>
    <property type="match status" value="1"/>
</dbReference>
<dbReference type="AlphaFoldDB" id="A0A372JMA8"/>
<evidence type="ECO:0000313" key="8">
    <source>
        <dbReference type="EMBL" id="RFU40966.1"/>
    </source>
</evidence>
<protein>
    <submittedName>
        <fullName evidence="8">Sigma-70 family RNA polymerase sigma factor</fullName>
    </submittedName>
</protein>
<dbReference type="OrthoDB" id="265863at2"/>
<feature type="region of interest" description="Disordered" evidence="6">
    <location>
        <begin position="1"/>
        <end position="38"/>
    </location>
</feature>
<dbReference type="GO" id="GO:0016987">
    <property type="term" value="F:sigma factor activity"/>
    <property type="evidence" value="ECO:0007669"/>
    <property type="project" value="UniProtKB-KW"/>
</dbReference>
<dbReference type="Proteomes" id="UP000261811">
    <property type="component" value="Unassembled WGS sequence"/>
</dbReference>
<dbReference type="InterPro" id="IPR013324">
    <property type="entry name" value="RNA_pol_sigma_r3/r4-like"/>
</dbReference>
<evidence type="ECO:0000256" key="4">
    <source>
        <dbReference type="ARBA" id="ARBA00023125"/>
    </source>
</evidence>
<keyword evidence="3" id="KW-0731">Sigma factor</keyword>
<dbReference type="PANTHER" id="PTHR43133">
    <property type="entry name" value="RNA POLYMERASE ECF-TYPE SIGMA FACTO"/>
    <property type="match status" value="1"/>
</dbReference>
<gene>
    <name evidence="8" type="ORF">DZF91_14475</name>
</gene>
<evidence type="ECO:0000259" key="7">
    <source>
        <dbReference type="Pfam" id="PF04542"/>
    </source>
</evidence>
<proteinExistence type="inferred from homology"/>
<dbReference type="GO" id="GO:0006352">
    <property type="term" value="P:DNA-templated transcription initiation"/>
    <property type="evidence" value="ECO:0007669"/>
    <property type="project" value="InterPro"/>
</dbReference>
<dbReference type="InterPro" id="IPR039425">
    <property type="entry name" value="RNA_pol_sigma-70-like"/>
</dbReference>
<reference evidence="8 9" key="1">
    <citation type="submission" date="2018-08" db="EMBL/GenBank/DDBJ databases">
        <title>Actinomadura jelena sp. nov., a novel Actinomycete isolated from soil in Chad.</title>
        <authorList>
            <person name="Shi L."/>
        </authorList>
    </citation>
    <scope>NUCLEOTIDE SEQUENCE [LARGE SCALE GENOMIC DNA]</scope>
    <source>
        <strain evidence="8 9">NEAU-G17</strain>
    </source>
</reference>
<dbReference type="InterPro" id="IPR036388">
    <property type="entry name" value="WH-like_DNA-bd_sf"/>
</dbReference>
<dbReference type="SUPFAM" id="SSF88946">
    <property type="entry name" value="Sigma2 domain of RNA polymerase sigma factors"/>
    <property type="match status" value="1"/>
</dbReference>
<dbReference type="InterPro" id="IPR014284">
    <property type="entry name" value="RNA_pol_sigma-70_dom"/>
</dbReference>
<feature type="domain" description="RNA polymerase sigma-70 region 2" evidence="7">
    <location>
        <begin position="57"/>
        <end position="124"/>
    </location>
</feature>
<dbReference type="InterPro" id="IPR013325">
    <property type="entry name" value="RNA_pol_sigma_r2"/>
</dbReference>
<dbReference type="GO" id="GO:0003677">
    <property type="term" value="F:DNA binding"/>
    <property type="evidence" value="ECO:0007669"/>
    <property type="project" value="UniProtKB-KW"/>
</dbReference>
<evidence type="ECO:0000256" key="6">
    <source>
        <dbReference type="SAM" id="MobiDB-lite"/>
    </source>
</evidence>
<dbReference type="NCBIfam" id="TIGR02937">
    <property type="entry name" value="sigma70-ECF"/>
    <property type="match status" value="1"/>
</dbReference>
<keyword evidence="5" id="KW-0804">Transcription</keyword>
<dbReference type="Gene3D" id="1.10.1740.10">
    <property type="match status" value="1"/>
</dbReference>
<dbReference type="RefSeq" id="WP_117357993.1">
    <property type="nucleotide sequence ID" value="NZ_QURH01000247.1"/>
</dbReference>
<dbReference type="Pfam" id="PF04542">
    <property type="entry name" value="Sigma70_r2"/>
    <property type="match status" value="1"/>
</dbReference>
<comment type="similarity">
    <text evidence="1">Belongs to the sigma-70 factor family. ECF subfamily.</text>
</comment>
<comment type="caution">
    <text evidence="8">The sequence shown here is derived from an EMBL/GenBank/DDBJ whole genome shotgun (WGS) entry which is preliminary data.</text>
</comment>